<accession>A0ABT4SXC5</accession>
<dbReference type="Proteomes" id="UP001212498">
    <property type="component" value="Unassembled WGS sequence"/>
</dbReference>
<evidence type="ECO:0000313" key="4">
    <source>
        <dbReference type="Proteomes" id="UP001212498"/>
    </source>
</evidence>
<gene>
    <name evidence="3" type="ORF">OUY24_13005</name>
</gene>
<name>A0ABT4SXC5_9ACTN</name>
<proteinExistence type="predicted"/>
<dbReference type="SUPFAM" id="SSF51679">
    <property type="entry name" value="Bacterial luciferase-like"/>
    <property type="match status" value="1"/>
</dbReference>
<evidence type="ECO:0000313" key="3">
    <source>
        <dbReference type="EMBL" id="MDA0641540.1"/>
    </source>
</evidence>
<evidence type="ECO:0000256" key="1">
    <source>
        <dbReference type="ARBA" id="ARBA00023002"/>
    </source>
</evidence>
<comment type="caution">
    <text evidence="3">The sequence shown here is derived from an EMBL/GenBank/DDBJ whole genome shotgun (WGS) entry which is preliminary data.</text>
</comment>
<organism evidence="3 4">
    <name type="scientific">Nonomuraea ferruginea</name>
    <dbReference type="NCBI Taxonomy" id="46174"/>
    <lineage>
        <taxon>Bacteria</taxon>
        <taxon>Bacillati</taxon>
        <taxon>Actinomycetota</taxon>
        <taxon>Actinomycetes</taxon>
        <taxon>Streptosporangiales</taxon>
        <taxon>Streptosporangiaceae</taxon>
        <taxon>Nonomuraea</taxon>
    </lineage>
</organism>
<dbReference type="InterPro" id="IPR036661">
    <property type="entry name" value="Luciferase-like_sf"/>
</dbReference>
<keyword evidence="1" id="KW-0560">Oxidoreductase</keyword>
<dbReference type="EMBL" id="JAPNUD010000026">
    <property type="protein sequence ID" value="MDA0641540.1"/>
    <property type="molecule type" value="Genomic_DNA"/>
</dbReference>
<reference evidence="3 4" key="1">
    <citation type="submission" date="2022-11" db="EMBL/GenBank/DDBJ databases">
        <title>Nonomuraea corallina sp. nov., a new species of the genus Nonomuraea isolated from sea side sediment in Thai sea.</title>
        <authorList>
            <person name="Ngamcharungchit C."/>
            <person name="Matsumoto A."/>
            <person name="Suriyachadkun C."/>
            <person name="Panbangred W."/>
            <person name="Inahashi Y."/>
            <person name="Intra B."/>
        </authorList>
    </citation>
    <scope>NUCLEOTIDE SEQUENCE [LARGE SCALE GENOMIC DNA]</scope>
    <source>
        <strain evidence="3 4">DSM 43553</strain>
    </source>
</reference>
<sequence length="337" mass="35158">MSRGFEIGIGLQSDKRPGDYARLARIAEEHGIDVVSVFGDLMYQPPIFPLLEMAAATSRVRLGTACLNPYSMAPYEIAGQVAALDLASGGRAYLGLARGTWLGEVGLAQPRPLTALAECAEVVYRLLGGDTSGFSGEVFTLAPGTALRYPVQRPRPPLLIGAWGARGAALAGRLADEIKVGGSANPAMVPVIRERLRPGAEQAGRSAEDVGIVLGAVTVVAADGAAARAKARREVAMYLAVVADLDPTANVPADLLARVKTETAAGRHDEAAGLIPDDLLDLFAFSGTPDQVAAQAQRLIDAGVHRVEFGTPHGLTDDQGVSLIGAEVVPMLRPATR</sequence>
<keyword evidence="4" id="KW-1185">Reference proteome</keyword>
<evidence type="ECO:0000259" key="2">
    <source>
        <dbReference type="Pfam" id="PF00296"/>
    </source>
</evidence>
<dbReference type="Gene3D" id="3.20.20.30">
    <property type="entry name" value="Luciferase-like domain"/>
    <property type="match status" value="1"/>
</dbReference>
<dbReference type="RefSeq" id="WP_271276378.1">
    <property type="nucleotide sequence ID" value="NZ_BAABFD010000010.1"/>
</dbReference>
<dbReference type="InterPro" id="IPR011251">
    <property type="entry name" value="Luciferase-like_dom"/>
</dbReference>
<feature type="domain" description="Luciferase-like" evidence="2">
    <location>
        <begin position="11"/>
        <end position="305"/>
    </location>
</feature>
<dbReference type="PANTHER" id="PTHR43244:SF1">
    <property type="entry name" value="5,10-METHYLENETETRAHYDROMETHANOPTERIN REDUCTASE"/>
    <property type="match status" value="1"/>
</dbReference>
<dbReference type="InterPro" id="IPR050564">
    <property type="entry name" value="F420-G6PD/mer"/>
</dbReference>
<protein>
    <submittedName>
        <fullName evidence="3">LLM class flavin-dependent oxidoreductase</fullName>
    </submittedName>
</protein>
<dbReference type="Pfam" id="PF00296">
    <property type="entry name" value="Bac_luciferase"/>
    <property type="match status" value="1"/>
</dbReference>
<dbReference type="PANTHER" id="PTHR43244">
    <property type="match status" value="1"/>
</dbReference>